<dbReference type="PROSITE" id="PS00411">
    <property type="entry name" value="KINESIN_MOTOR_1"/>
    <property type="match status" value="1"/>
</dbReference>
<feature type="compositionally biased region" description="Polar residues" evidence="8">
    <location>
        <begin position="336"/>
        <end position="346"/>
    </location>
</feature>
<evidence type="ECO:0000313" key="10">
    <source>
        <dbReference type="EMBL" id="KAK4546672.1"/>
    </source>
</evidence>
<evidence type="ECO:0000256" key="2">
    <source>
        <dbReference type="ARBA" id="ARBA00022701"/>
    </source>
</evidence>
<dbReference type="GO" id="GO:0007018">
    <property type="term" value="P:microtubule-based movement"/>
    <property type="evidence" value="ECO:0007669"/>
    <property type="project" value="InterPro"/>
</dbReference>
<feature type="region of interest" description="Disordered" evidence="8">
    <location>
        <begin position="1"/>
        <end position="67"/>
    </location>
</feature>
<dbReference type="GO" id="GO:0005874">
    <property type="term" value="C:microtubule"/>
    <property type="evidence" value="ECO:0007669"/>
    <property type="project" value="UniProtKB-KW"/>
</dbReference>
<protein>
    <recommendedName>
        <fullName evidence="9">Kinesin motor domain-containing protein</fullName>
    </recommendedName>
</protein>
<comment type="caution">
    <text evidence="10">The sequence shown here is derived from an EMBL/GenBank/DDBJ whole genome shotgun (WGS) entry which is preliminary data.</text>
</comment>
<evidence type="ECO:0000256" key="6">
    <source>
        <dbReference type="PROSITE-ProRule" id="PRU00283"/>
    </source>
</evidence>
<dbReference type="SUPFAM" id="SSF52540">
    <property type="entry name" value="P-loop containing nucleoside triphosphate hydrolases"/>
    <property type="match status" value="1"/>
</dbReference>
<reference evidence="10 11" key="1">
    <citation type="submission" date="2021-11" db="EMBL/GenBank/DDBJ databases">
        <title>Black yeast isolated from Biological Soil Crust.</title>
        <authorList>
            <person name="Kurbessoian T."/>
        </authorList>
    </citation>
    <scope>NUCLEOTIDE SEQUENCE [LARGE SCALE GENOMIC DNA]</scope>
    <source>
        <strain evidence="10 11">CCFEE 5522</strain>
    </source>
</reference>
<evidence type="ECO:0000259" key="9">
    <source>
        <dbReference type="PROSITE" id="PS50067"/>
    </source>
</evidence>
<feature type="region of interest" description="Disordered" evidence="8">
    <location>
        <begin position="841"/>
        <end position="946"/>
    </location>
</feature>
<dbReference type="PANTHER" id="PTHR47972">
    <property type="entry name" value="KINESIN-LIKE PROTEIN KLP-3"/>
    <property type="match status" value="1"/>
</dbReference>
<feature type="compositionally biased region" description="Low complexity" evidence="8">
    <location>
        <begin position="244"/>
        <end position="262"/>
    </location>
</feature>
<feature type="region of interest" description="Disordered" evidence="8">
    <location>
        <begin position="302"/>
        <end position="324"/>
    </location>
</feature>
<dbReference type="PRINTS" id="PR00380">
    <property type="entry name" value="KINESINHEAVY"/>
</dbReference>
<dbReference type="GO" id="GO:0008017">
    <property type="term" value="F:microtubule binding"/>
    <property type="evidence" value="ECO:0007669"/>
    <property type="project" value="InterPro"/>
</dbReference>
<evidence type="ECO:0000313" key="11">
    <source>
        <dbReference type="Proteomes" id="UP001324427"/>
    </source>
</evidence>
<feature type="domain" description="Kinesin motor" evidence="9">
    <location>
        <begin position="685"/>
        <end position="1122"/>
    </location>
</feature>
<feature type="binding site" evidence="6">
    <location>
        <begin position="778"/>
        <end position="785"/>
    </location>
    <ligand>
        <name>ATP</name>
        <dbReference type="ChEBI" id="CHEBI:30616"/>
    </ligand>
</feature>
<dbReference type="SMART" id="SM00129">
    <property type="entry name" value="KISc"/>
    <property type="match status" value="1"/>
</dbReference>
<dbReference type="InterPro" id="IPR001752">
    <property type="entry name" value="Kinesin_motor_dom"/>
</dbReference>
<dbReference type="InterPro" id="IPR027417">
    <property type="entry name" value="P-loop_NTPase"/>
</dbReference>
<evidence type="ECO:0000256" key="3">
    <source>
        <dbReference type="ARBA" id="ARBA00022741"/>
    </source>
</evidence>
<keyword evidence="3 6" id="KW-0547">Nucleotide-binding</keyword>
<dbReference type="InterPro" id="IPR019821">
    <property type="entry name" value="Kinesin_motor_CS"/>
</dbReference>
<dbReference type="InterPro" id="IPR031852">
    <property type="entry name" value="Vik1/Cik1_MT-bd"/>
</dbReference>
<organism evidence="10 11">
    <name type="scientific">Oleoguttula mirabilis</name>
    <dbReference type="NCBI Taxonomy" id="1507867"/>
    <lineage>
        <taxon>Eukaryota</taxon>
        <taxon>Fungi</taxon>
        <taxon>Dikarya</taxon>
        <taxon>Ascomycota</taxon>
        <taxon>Pezizomycotina</taxon>
        <taxon>Dothideomycetes</taxon>
        <taxon>Dothideomycetidae</taxon>
        <taxon>Mycosphaerellales</taxon>
        <taxon>Teratosphaeriaceae</taxon>
        <taxon>Oleoguttula</taxon>
    </lineage>
</organism>
<accession>A0AAV9JMU2</accession>
<dbReference type="Pfam" id="PF16796">
    <property type="entry name" value="Microtub_bd"/>
    <property type="match status" value="1"/>
</dbReference>
<dbReference type="EMBL" id="JAVFHQ010000014">
    <property type="protein sequence ID" value="KAK4546672.1"/>
    <property type="molecule type" value="Genomic_DNA"/>
</dbReference>
<dbReference type="PANTHER" id="PTHR47972:SF45">
    <property type="entry name" value="PROTEIN CLARET SEGREGATIONAL"/>
    <property type="match status" value="1"/>
</dbReference>
<keyword evidence="2" id="KW-0493">Microtubule</keyword>
<feature type="region of interest" description="Disordered" evidence="8">
    <location>
        <begin position="1043"/>
        <end position="1064"/>
    </location>
</feature>
<dbReference type="PROSITE" id="PS50067">
    <property type="entry name" value="KINESIN_MOTOR_2"/>
    <property type="match status" value="1"/>
</dbReference>
<gene>
    <name evidence="10" type="ORF">LTR36_001890</name>
</gene>
<dbReference type="Pfam" id="PF00225">
    <property type="entry name" value="Kinesin"/>
    <property type="match status" value="1"/>
</dbReference>
<keyword evidence="7" id="KW-0175">Coiled coil</keyword>
<feature type="coiled-coil region" evidence="7">
    <location>
        <begin position="542"/>
        <end position="629"/>
    </location>
</feature>
<name>A0AAV9JMU2_9PEZI</name>
<dbReference type="GO" id="GO:0005524">
    <property type="term" value="F:ATP binding"/>
    <property type="evidence" value="ECO:0007669"/>
    <property type="project" value="UniProtKB-UniRule"/>
</dbReference>
<proteinExistence type="inferred from homology"/>
<keyword evidence="5 6" id="KW-0505">Motor protein</keyword>
<feature type="compositionally biased region" description="Basic and acidic residues" evidence="8">
    <location>
        <begin position="107"/>
        <end position="117"/>
    </location>
</feature>
<feature type="compositionally biased region" description="Polar residues" evidence="8">
    <location>
        <begin position="231"/>
        <end position="243"/>
    </location>
</feature>
<keyword evidence="4 6" id="KW-0067">ATP-binding</keyword>
<dbReference type="AlphaFoldDB" id="A0AAV9JMU2"/>
<dbReference type="GO" id="GO:0003777">
    <property type="term" value="F:microtubule motor activity"/>
    <property type="evidence" value="ECO:0007669"/>
    <property type="project" value="InterPro"/>
</dbReference>
<dbReference type="InterPro" id="IPR027640">
    <property type="entry name" value="Kinesin-like_fam"/>
</dbReference>
<feature type="region of interest" description="Disordered" evidence="8">
    <location>
        <begin position="336"/>
        <end position="358"/>
    </location>
</feature>
<sequence length="1130" mass="121989">MERPTSQLENVRPSGLKQPSRVPTMMGSSTRTLVETSQSDLNARSTAGGGGGLMGPPNGPFKHKIPGCKRITSSAELRREQQGGMLVGIKTNTPSFAVPESTPKRKTLAERGGEPSRSHIPGTKPIISRSDSNTAQVGSRVPSTITNASRNASSASTASSTSGMRPPSRPNPSRHARMPSAPEPVKPREEDEEAEADAGAGVMGKRKGTSATFSHTLALRKTRTHADLRHQQQAADMSARSQHSASYIRIRSDASRSAASEQSSRHVSDTSSTSSFAPQEPVAGQPSRNSSLATAFAALSITPRTASGPKHRPSLERIKEEASPSKIPKFACTPSLRHTQSQQILRTPSPLKHKSSVNGLYTPRTSAKHRAEMPVFFLTKDKLTPTPSFTAWDTKGRLDNIELMYATLRTQVVEATDSRNAIEESLSLYKTRVQELAQLNRDLTSANRTLTADLERARNDLHTTTTDLRHGRRDHERDIQDAERRHEKELADVGSRLEKEVQLLERDRERDEDRFKKEMDDAKHKWQRQKDDETADMTTAHWEEMEEERTKYERERAALQKQVDELRRAVESSATESASEVQDLRNTIANVQNQMEATNATVTSLRARISAEESRNAALEQEKTSLISKTHFLEGNQEAQSQEFTTMRQQLQDAITAREGTLVTLRKEEMQRRKLNAMILELRGNIRVFVRTRPLLAGEAEPARVEYPDAASLDGGTEMVVHAPPTLSATGKERHEKHAYTFDRAFGPDTANGQVFDACKDLIQSVVDGYNVSILSYGQTGSGKTFGMSGPDGIIPASIAMLLAELRRLRGKGWEYEVEAAFVEVYNETVNDLLGDAGAWDDGSGNGGGSGGGDDLGTSVRASNGNNNSKRREKHEIHHDPVTGKTTVTNLSSVSLWPPPENEGQGPPAATTATTASSIATATSDATTPTPPEQAAAAAPSSSSSTYTTQAVTALLATAAKNRRVAATKSNERSSRSHSIFMLTLRGRCAATGESSEGVLNLVDLAGSERLKQSGAEGGRARETAAINKSLSALGDVVAALASGGGGGGKRRGTGGGGGGEEGHVPYRNSKLTYLLQSSLGGTAGASGKSSRTLMLLHLSPLQAHWQESRSSLVFGSKVHGTHIGAARKR</sequence>
<feature type="compositionally biased region" description="Low complexity" evidence="8">
    <location>
        <begin position="907"/>
        <end position="946"/>
    </location>
</feature>
<evidence type="ECO:0000256" key="1">
    <source>
        <dbReference type="ARBA" id="ARBA00010899"/>
    </source>
</evidence>
<feature type="region of interest" description="Disordered" evidence="8">
    <location>
        <begin position="85"/>
        <end position="212"/>
    </location>
</feature>
<feature type="compositionally biased region" description="Gly residues" evidence="8">
    <location>
        <begin position="1043"/>
        <end position="1060"/>
    </location>
</feature>
<dbReference type="Proteomes" id="UP001324427">
    <property type="component" value="Unassembled WGS sequence"/>
</dbReference>
<keyword evidence="11" id="KW-1185">Reference proteome</keyword>
<evidence type="ECO:0000256" key="8">
    <source>
        <dbReference type="SAM" id="MobiDB-lite"/>
    </source>
</evidence>
<feature type="compositionally biased region" description="Basic and acidic residues" evidence="8">
    <location>
        <begin position="313"/>
        <end position="323"/>
    </location>
</feature>
<comment type="similarity">
    <text evidence="1">Belongs to the TRAFAC class myosin-kinesin ATPase superfamily. Kinesin family. KIN-14 subfamily.</text>
</comment>
<dbReference type="InterPro" id="IPR036961">
    <property type="entry name" value="Kinesin_motor_dom_sf"/>
</dbReference>
<feature type="region of interest" description="Disordered" evidence="8">
    <location>
        <begin position="227"/>
        <end position="289"/>
    </location>
</feature>
<dbReference type="Gene3D" id="3.40.850.10">
    <property type="entry name" value="Kinesin motor domain"/>
    <property type="match status" value="1"/>
</dbReference>
<feature type="compositionally biased region" description="Polar residues" evidence="8">
    <location>
        <begin position="26"/>
        <end position="45"/>
    </location>
</feature>
<feature type="compositionally biased region" description="Polar residues" evidence="8">
    <location>
        <begin position="884"/>
        <end position="895"/>
    </location>
</feature>
<evidence type="ECO:0000256" key="7">
    <source>
        <dbReference type="SAM" id="Coils"/>
    </source>
</evidence>
<feature type="region of interest" description="Disordered" evidence="8">
    <location>
        <begin position="461"/>
        <end position="480"/>
    </location>
</feature>
<evidence type="ECO:0000256" key="4">
    <source>
        <dbReference type="ARBA" id="ARBA00022840"/>
    </source>
</evidence>
<evidence type="ECO:0000256" key="5">
    <source>
        <dbReference type="ARBA" id="ARBA00023175"/>
    </source>
</evidence>
<feature type="compositionally biased region" description="Low complexity" evidence="8">
    <location>
        <begin position="143"/>
        <end position="162"/>
    </location>
</feature>
<feature type="compositionally biased region" description="Gly residues" evidence="8">
    <location>
        <begin position="844"/>
        <end position="855"/>
    </location>
</feature>